<evidence type="ECO:0000256" key="1">
    <source>
        <dbReference type="ARBA" id="ARBA00004123"/>
    </source>
</evidence>
<dbReference type="EMBL" id="LT553674">
    <property type="protein sequence ID" value="SAM02067.1"/>
    <property type="molecule type" value="Genomic_DNA"/>
</dbReference>
<gene>
    <name evidence="2" type="primary">ABSGL_07830.1 scaffold 9181</name>
</gene>
<dbReference type="PANTHER" id="PTHR12221:SF6">
    <property type="entry name" value="PESCADILLO HOMOLOG"/>
    <property type="match status" value="1"/>
</dbReference>
<dbReference type="OrthoDB" id="10264910at2759"/>
<comment type="subcellular location">
    <subcellularLocation>
        <location evidence="1">Nucleus</location>
    </subcellularLocation>
</comment>
<dbReference type="PANTHER" id="PTHR12221">
    <property type="entry name" value="PESCADILLO - RELATED"/>
    <property type="match status" value="1"/>
</dbReference>
<keyword evidence="3" id="KW-1185">Reference proteome</keyword>
<dbReference type="GO" id="GO:0000463">
    <property type="term" value="P:maturation of LSU-rRNA from tricistronic rRNA transcript (SSU-rRNA, 5.8S rRNA, LSU-rRNA)"/>
    <property type="evidence" value="ECO:0007669"/>
    <property type="project" value="TreeGrafter"/>
</dbReference>
<dbReference type="GO" id="GO:0003723">
    <property type="term" value="F:RNA binding"/>
    <property type="evidence" value="ECO:0007669"/>
    <property type="project" value="TreeGrafter"/>
</dbReference>
<evidence type="ECO:0000313" key="3">
    <source>
        <dbReference type="Proteomes" id="UP000078561"/>
    </source>
</evidence>
<evidence type="ECO:0000313" key="2">
    <source>
        <dbReference type="EMBL" id="SAM02067.1"/>
    </source>
</evidence>
<sequence length="213" mass="24832">MVFTKPFLNFAVRREVGGVRKCLMHLDVEWVHERYKKFLKKRPIGAVRTKKGQTSSAKSLSENNRPNYTLDHIVKERYPTFVDALRDMDDAISMLYLFSKMPVDSRIKAKTVKSCQTLIAEFQNYVMNAKCLRKVFFSIKGIYYQADIKGQTITWIVPYQFSTDVYSHRRRLPCDDHLLGLLHYFDGIRELSTIQRTQHVLPTCFGQGLIQIG</sequence>
<dbReference type="InParanoid" id="A0A168PB06"/>
<dbReference type="InterPro" id="IPR010613">
    <property type="entry name" value="PES"/>
</dbReference>
<dbReference type="Pfam" id="PF06732">
    <property type="entry name" value="Pescadillo_N"/>
    <property type="match status" value="1"/>
</dbReference>
<dbReference type="GO" id="GO:0070545">
    <property type="term" value="C:PeBoW complex"/>
    <property type="evidence" value="ECO:0007669"/>
    <property type="project" value="TreeGrafter"/>
</dbReference>
<dbReference type="STRING" id="4829.A0A168PB06"/>
<reference evidence="2" key="1">
    <citation type="submission" date="2016-04" db="EMBL/GenBank/DDBJ databases">
        <authorList>
            <person name="Evans L.H."/>
            <person name="Alamgir A."/>
            <person name="Owens N."/>
            <person name="Weber N.D."/>
            <person name="Virtaneva K."/>
            <person name="Barbian K."/>
            <person name="Babar A."/>
            <person name="Rosenke K."/>
        </authorList>
    </citation>
    <scope>NUCLEOTIDE SEQUENCE [LARGE SCALE GENOMIC DNA]</scope>
    <source>
        <strain evidence="2">CBS 101.48</strain>
    </source>
</reference>
<accession>A0A168PB06</accession>
<protein>
    <submittedName>
        <fullName evidence="2">Uncharacterized protein</fullName>
    </submittedName>
</protein>
<organism evidence="2">
    <name type="scientific">Absidia glauca</name>
    <name type="common">Pin mould</name>
    <dbReference type="NCBI Taxonomy" id="4829"/>
    <lineage>
        <taxon>Eukaryota</taxon>
        <taxon>Fungi</taxon>
        <taxon>Fungi incertae sedis</taxon>
        <taxon>Mucoromycota</taxon>
        <taxon>Mucoromycotina</taxon>
        <taxon>Mucoromycetes</taxon>
        <taxon>Mucorales</taxon>
        <taxon>Cunninghamellaceae</taxon>
        <taxon>Absidia</taxon>
    </lineage>
</organism>
<name>A0A168PB06_ABSGL</name>
<proteinExistence type="predicted"/>
<dbReference type="Proteomes" id="UP000078561">
    <property type="component" value="Unassembled WGS sequence"/>
</dbReference>
<dbReference type="AlphaFoldDB" id="A0A168PB06"/>